<dbReference type="AlphaFoldDB" id="A0A7C0U381"/>
<dbReference type="InterPro" id="IPR011050">
    <property type="entry name" value="Pectin_lyase_fold/virulence"/>
</dbReference>
<sequence>MRANYFPEIVTGALNKNVIIVKPGQTIQSVIDSIDASADNPYVVIVPPGIYEEPGLTMKDYISLYGCGKDCTKIHVSGWNPLFIANKVNLHDLSVIHSGSDGYAINFTAGEKEWSMYNCYIETSATSQNSGLFLINKNGIGFIYNTQMKCTGGYGFRVVSNMWLELHDINLKLTGQNQSINHIGIYVDEYSRIKMFGGRIWVPWTEDEVIDGDNDNVYGIWLPSTSGSVTHLHDVDILLRNDSGTANVYGVYCQAGTVRLFGSRVQAEAPNGDAQSFVQEGNGTIETYGTRGLGFVGEPSGILTLGGRKITLTSDYTIENWEGNVFIFDPNGANRNIYPTGLQGYKYIPVIIINTADAAENLIFDPTGLNLTIGQGQRAIVVYDGTQWLKVYLGS</sequence>
<evidence type="ECO:0000313" key="1">
    <source>
        <dbReference type="EMBL" id="HDD44583.1"/>
    </source>
</evidence>
<name>A0A7C0U381_DESA2</name>
<organism evidence="1">
    <name type="scientific">Desulfofervidus auxilii</name>
    <dbReference type="NCBI Taxonomy" id="1621989"/>
    <lineage>
        <taxon>Bacteria</taxon>
        <taxon>Pseudomonadati</taxon>
        <taxon>Thermodesulfobacteriota</taxon>
        <taxon>Candidatus Desulfofervidia</taxon>
        <taxon>Candidatus Desulfofervidales</taxon>
        <taxon>Candidatus Desulfofervidaceae</taxon>
        <taxon>Candidatus Desulfofervidus</taxon>
    </lineage>
</organism>
<dbReference type="InterPro" id="IPR012334">
    <property type="entry name" value="Pectin_lyas_fold"/>
</dbReference>
<dbReference type="EMBL" id="DRBS01000259">
    <property type="protein sequence ID" value="HDD44583.1"/>
    <property type="molecule type" value="Genomic_DNA"/>
</dbReference>
<dbReference type="Proteomes" id="UP000886289">
    <property type="component" value="Unassembled WGS sequence"/>
</dbReference>
<dbReference type="SUPFAM" id="SSF51126">
    <property type="entry name" value="Pectin lyase-like"/>
    <property type="match status" value="1"/>
</dbReference>
<reference evidence="1" key="1">
    <citation type="journal article" date="2020" name="mSystems">
        <title>Genome- and Community-Level Interaction Insights into Carbon Utilization and Element Cycling Functions of Hydrothermarchaeota in Hydrothermal Sediment.</title>
        <authorList>
            <person name="Zhou Z."/>
            <person name="Liu Y."/>
            <person name="Xu W."/>
            <person name="Pan J."/>
            <person name="Luo Z.H."/>
            <person name="Li M."/>
        </authorList>
    </citation>
    <scope>NUCLEOTIDE SEQUENCE [LARGE SCALE GENOMIC DNA]</scope>
    <source>
        <strain evidence="1">HyVt-233</strain>
    </source>
</reference>
<proteinExistence type="predicted"/>
<comment type="caution">
    <text evidence="1">The sequence shown here is derived from an EMBL/GenBank/DDBJ whole genome shotgun (WGS) entry which is preliminary data.</text>
</comment>
<dbReference type="Gene3D" id="2.160.20.10">
    <property type="entry name" value="Single-stranded right-handed beta-helix, Pectin lyase-like"/>
    <property type="match status" value="1"/>
</dbReference>
<gene>
    <name evidence="1" type="ORF">ENG63_06975</name>
</gene>
<protein>
    <recommendedName>
        <fullName evidence="2">Right handed beta helix domain-containing protein</fullName>
    </recommendedName>
</protein>
<accession>A0A7C0U381</accession>
<evidence type="ECO:0008006" key="2">
    <source>
        <dbReference type="Google" id="ProtNLM"/>
    </source>
</evidence>